<dbReference type="GO" id="GO:0005737">
    <property type="term" value="C:cytoplasm"/>
    <property type="evidence" value="ECO:0007669"/>
    <property type="project" value="UniProtKB-SubCell"/>
</dbReference>
<evidence type="ECO:0000259" key="10">
    <source>
        <dbReference type="SMART" id="SM00986"/>
    </source>
</evidence>
<feature type="domain" description="Uracil-DNA glycosylase-like" evidence="10">
    <location>
        <begin position="49"/>
        <end position="209"/>
    </location>
</feature>
<dbReference type="STRING" id="1121298.SAMN05444401_2977"/>
<comment type="catalytic activity">
    <reaction evidence="1 9">
        <text>Hydrolyzes single-stranded DNA or mismatched double-stranded DNA and polynucleotides, releasing free uracil.</text>
        <dbReference type="EC" id="3.2.2.27"/>
    </reaction>
</comment>
<dbReference type="HAMAP" id="MF_00148">
    <property type="entry name" value="UDG"/>
    <property type="match status" value="1"/>
</dbReference>
<gene>
    <name evidence="9" type="primary">ung</name>
    <name evidence="11" type="ORF">SAMN05444401_2977</name>
</gene>
<dbReference type="SMART" id="SM00987">
    <property type="entry name" value="UreE_C"/>
    <property type="match status" value="1"/>
</dbReference>
<keyword evidence="9" id="KW-0963">Cytoplasm</keyword>
<name>A0A1M6J7F4_9CLOT</name>
<dbReference type="GO" id="GO:0004844">
    <property type="term" value="F:uracil DNA N-glycosylase activity"/>
    <property type="evidence" value="ECO:0007669"/>
    <property type="project" value="UniProtKB-UniRule"/>
</dbReference>
<evidence type="ECO:0000256" key="7">
    <source>
        <dbReference type="ARBA" id="ARBA00022801"/>
    </source>
</evidence>
<evidence type="ECO:0000313" key="12">
    <source>
        <dbReference type="Proteomes" id="UP000184080"/>
    </source>
</evidence>
<evidence type="ECO:0000256" key="1">
    <source>
        <dbReference type="ARBA" id="ARBA00001400"/>
    </source>
</evidence>
<proteinExistence type="inferred from homology"/>
<dbReference type="PANTHER" id="PTHR11264:SF0">
    <property type="entry name" value="URACIL-DNA GLYCOSYLASE"/>
    <property type="match status" value="1"/>
</dbReference>
<evidence type="ECO:0000256" key="8">
    <source>
        <dbReference type="ARBA" id="ARBA00023204"/>
    </source>
</evidence>
<comment type="function">
    <text evidence="2 9">Excises uracil residues from the DNA which can arise as a result of misincorporation of dUMP residues by DNA polymerase or due to deamination of cytosine.</text>
</comment>
<dbReference type="NCBIfam" id="TIGR00628">
    <property type="entry name" value="ung"/>
    <property type="match status" value="1"/>
</dbReference>
<evidence type="ECO:0000256" key="3">
    <source>
        <dbReference type="ARBA" id="ARBA00008184"/>
    </source>
</evidence>
<dbReference type="InterPro" id="IPR036895">
    <property type="entry name" value="Uracil-DNA_glycosylase-like_sf"/>
</dbReference>
<feature type="active site" description="Proton acceptor" evidence="9">
    <location>
        <position position="64"/>
    </location>
</feature>
<dbReference type="SMART" id="SM00986">
    <property type="entry name" value="UDG"/>
    <property type="match status" value="1"/>
</dbReference>
<sequence>MIKFDNDWNEILKDEFNKDYYKELRTFLIKEYRSKTIYPDMYDIFNALHYTAYKDVKVAILGQDPYHGKGQAHGLSFSVKPGIAPPPSLINIFQELKDDLGCYIPNNGYLKKWADEGVLLLNTVLTVVAGNANSHKNMGWEHFTDRVISLLNLREEPMVFILWGSNAQSKINLITNPNHLILKSPHPSPLSSYRGFFGSKPFSKANNFLVSKGIKPVDWQIENLP</sequence>
<dbReference type="NCBIfam" id="NF003591">
    <property type="entry name" value="PRK05254.1-4"/>
    <property type="match status" value="1"/>
</dbReference>
<dbReference type="InterPro" id="IPR005122">
    <property type="entry name" value="Uracil-DNA_glycosylase-like"/>
</dbReference>
<keyword evidence="8 9" id="KW-0234">DNA repair</keyword>
<evidence type="ECO:0000256" key="5">
    <source>
        <dbReference type="ARBA" id="ARBA00018429"/>
    </source>
</evidence>
<organism evidence="11 12">
    <name type="scientific">Clostridium amylolyticum</name>
    <dbReference type="NCBI Taxonomy" id="1121298"/>
    <lineage>
        <taxon>Bacteria</taxon>
        <taxon>Bacillati</taxon>
        <taxon>Bacillota</taxon>
        <taxon>Clostridia</taxon>
        <taxon>Eubacteriales</taxon>
        <taxon>Clostridiaceae</taxon>
        <taxon>Clostridium</taxon>
    </lineage>
</organism>
<evidence type="ECO:0000256" key="2">
    <source>
        <dbReference type="ARBA" id="ARBA00002631"/>
    </source>
</evidence>
<accession>A0A1M6J7F4</accession>
<dbReference type="NCBIfam" id="NF003592">
    <property type="entry name" value="PRK05254.1-5"/>
    <property type="match status" value="1"/>
</dbReference>
<keyword evidence="7 9" id="KW-0378">Hydrolase</keyword>
<dbReference type="Gene3D" id="3.40.470.10">
    <property type="entry name" value="Uracil-DNA glycosylase-like domain"/>
    <property type="match status" value="1"/>
</dbReference>
<dbReference type="OrthoDB" id="9804372at2"/>
<dbReference type="InterPro" id="IPR002043">
    <property type="entry name" value="UDG_fam1"/>
</dbReference>
<dbReference type="PANTHER" id="PTHR11264">
    <property type="entry name" value="URACIL-DNA GLYCOSYLASE"/>
    <property type="match status" value="1"/>
</dbReference>
<evidence type="ECO:0000256" key="9">
    <source>
        <dbReference type="HAMAP-Rule" id="MF_00148"/>
    </source>
</evidence>
<reference evidence="11 12" key="1">
    <citation type="submission" date="2016-11" db="EMBL/GenBank/DDBJ databases">
        <authorList>
            <person name="Jaros S."/>
            <person name="Januszkiewicz K."/>
            <person name="Wedrychowicz H."/>
        </authorList>
    </citation>
    <scope>NUCLEOTIDE SEQUENCE [LARGE SCALE GENOMIC DNA]</scope>
    <source>
        <strain evidence="11 12">DSM 21864</strain>
    </source>
</reference>
<dbReference type="Proteomes" id="UP000184080">
    <property type="component" value="Unassembled WGS sequence"/>
</dbReference>
<keyword evidence="12" id="KW-1185">Reference proteome</keyword>
<protein>
    <recommendedName>
        <fullName evidence="5 9">Uracil-DNA glycosylase</fullName>
        <shortName evidence="9">UDG</shortName>
        <ecNumber evidence="4 9">3.2.2.27</ecNumber>
    </recommendedName>
</protein>
<dbReference type="EMBL" id="FQZO01000005">
    <property type="protein sequence ID" value="SHJ42595.1"/>
    <property type="molecule type" value="Genomic_DNA"/>
</dbReference>
<comment type="similarity">
    <text evidence="3 9">Belongs to the uracil-DNA glycosylase (UDG) superfamily. UNG family.</text>
</comment>
<dbReference type="Pfam" id="PF03167">
    <property type="entry name" value="UDG"/>
    <property type="match status" value="1"/>
</dbReference>
<evidence type="ECO:0000313" key="11">
    <source>
        <dbReference type="EMBL" id="SHJ42595.1"/>
    </source>
</evidence>
<dbReference type="EC" id="3.2.2.27" evidence="4 9"/>
<evidence type="ECO:0000256" key="6">
    <source>
        <dbReference type="ARBA" id="ARBA00022763"/>
    </source>
</evidence>
<keyword evidence="6 9" id="KW-0227">DNA damage</keyword>
<dbReference type="AlphaFoldDB" id="A0A1M6J7F4"/>
<dbReference type="CDD" id="cd10027">
    <property type="entry name" value="UDG-F1-like"/>
    <property type="match status" value="1"/>
</dbReference>
<dbReference type="GO" id="GO:0097510">
    <property type="term" value="P:base-excision repair, AP site formation via deaminated base removal"/>
    <property type="evidence" value="ECO:0007669"/>
    <property type="project" value="TreeGrafter"/>
</dbReference>
<dbReference type="NCBIfam" id="NF003588">
    <property type="entry name" value="PRK05254.1-1"/>
    <property type="match status" value="1"/>
</dbReference>
<dbReference type="NCBIfam" id="NF003589">
    <property type="entry name" value="PRK05254.1-2"/>
    <property type="match status" value="1"/>
</dbReference>
<dbReference type="RefSeq" id="WP_073008302.1">
    <property type="nucleotide sequence ID" value="NZ_FQZO01000005.1"/>
</dbReference>
<comment type="subcellular location">
    <subcellularLocation>
        <location evidence="9">Cytoplasm</location>
    </subcellularLocation>
</comment>
<dbReference type="SUPFAM" id="SSF52141">
    <property type="entry name" value="Uracil-DNA glycosylase-like"/>
    <property type="match status" value="1"/>
</dbReference>
<dbReference type="FunFam" id="3.40.470.10:FF:000001">
    <property type="entry name" value="Uracil-DNA glycosylase"/>
    <property type="match status" value="1"/>
</dbReference>
<evidence type="ECO:0000256" key="4">
    <source>
        <dbReference type="ARBA" id="ARBA00012030"/>
    </source>
</evidence>